<dbReference type="Proteomes" id="UP001163823">
    <property type="component" value="Chromosome 8"/>
</dbReference>
<sequence length="149" mass="16537">MASSQTNNYQFHPFSPPPPSDPDNNPRVIVLVIVFVSLGAIFFLAFLAFSLCCLIKRRKKKSTVQETNIIHVDEDRKVREAIVPGPHGPTAVILSIEDDVHIDEEIRKNEKFGQGLHAKPSPSDDQGIHEIGTTSSGSITDHHQLEHKP</sequence>
<dbReference type="InterPro" id="IPR044950">
    <property type="entry name" value="TED6/7"/>
</dbReference>
<proteinExistence type="predicted"/>
<keyword evidence="3" id="KW-0808">Transferase</keyword>
<feature type="compositionally biased region" description="Basic and acidic residues" evidence="1">
    <location>
        <begin position="140"/>
        <end position="149"/>
    </location>
</feature>
<dbReference type="GO" id="GO:0016301">
    <property type="term" value="F:kinase activity"/>
    <property type="evidence" value="ECO:0007669"/>
    <property type="project" value="UniProtKB-KW"/>
</dbReference>
<dbReference type="KEGG" id="qsa:O6P43_019845"/>
<reference evidence="3" key="1">
    <citation type="journal article" date="2023" name="Science">
        <title>Elucidation of the pathway for biosynthesis of saponin adjuvants from the soapbark tree.</title>
        <authorList>
            <person name="Reed J."/>
            <person name="Orme A."/>
            <person name="El-Demerdash A."/>
            <person name="Owen C."/>
            <person name="Martin L.B.B."/>
            <person name="Misra R.C."/>
            <person name="Kikuchi S."/>
            <person name="Rejzek M."/>
            <person name="Martin A.C."/>
            <person name="Harkess A."/>
            <person name="Leebens-Mack J."/>
            <person name="Louveau T."/>
            <person name="Stephenson M.J."/>
            <person name="Osbourn A."/>
        </authorList>
    </citation>
    <scope>NUCLEOTIDE SEQUENCE</scope>
    <source>
        <strain evidence="3">S10</strain>
    </source>
</reference>
<organism evidence="3 4">
    <name type="scientific">Quillaja saponaria</name>
    <name type="common">Soap bark tree</name>
    <dbReference type="NCBI Taxonomy" id="32244"/>
    <lineage>
        <taxon>Eukaryota</taxon>
        <taxon>Viridiplantae</taxon>
        <taxon>Streptophyta</taxon>
        <taxon>Embryophyta</taxon>
        <taxon>Tracheophyta</taxon>
        <taxon>Spermatophyta</taxon>
        <taxon>Magnoliopsida</taxon>
        <taxon>eudicotyledons</taxon>
        <taxon>Gunneridae</taxon>
        <taxon>Pentapetalae</taxon>
        <taxon>rosids</taxon>
        <taxon>fabids</taxon>
        <taxon>Fabales</taxon>
        <taxon>Quillajaceae</taxon>
        <taxon>Quillaja</taxon>
    </lineage>
</organism>
<feature type="region of interest" description="Disordered" evidence="1">
    <location>
        <begin position="107"/>
        <end position="149"/>
    </location>
</feature>
<keyword evidence="2" id="KW-1133">Transmembrane helix</keyword>
<comment type="caution">
    <text evidence="3">The sequence shown here is derived from an EMBL/GenBank/DDBJ whole genome shotgun (WGS) entry which is preliminary data.</text>
</comment>
<dbReference type="AlphaFoldDB" id="A0AAD7LJD7"/>
<evidence type="ECO:0000256" key="2">
    <source>
        <dbReference type="SAM" id="Phobius"/>
    </source>
</evidence>
<keyword evidence="2" id="KW-0472">Membrane</keyword>
<protein>
    <submittedName>
        <fullName evidence="3">Proline-rich receptor-like protein kinase PERK10</fullName>
    </submittedName>
</protein>
<dbReference type="PANTHER" id="PTHR35697">
    <property type="entry name" value="OS08G0108300 PROTEIN"/>
    <property type="match status" value="1"/>
</dbReference>
<evidence type="ECO:0000313" key="3">
    <source>
        <dbReference type="EMBL" id="KAJ7959239.1"/>
    </source>
</evidence>
<name>A0AAD7LJD7_QUISA</name>
<accession>A0AAD7LJD7</accession>
<keyword evidence="3" id="KW-0675">Receptor</keyword>
<dbReference type="GO" id="GO:0009834">
    <property type="term" value="P:plant-type secondary cell wall biogenesis"/>
    <property type="evidence" value="ECO:0007669"/>
    <property type="project" value="InterPro"/>
</dbReference>
<keyword evidence="3" id="KW-0418">Kinase</keyword>
<feature type="transmembrane region" description="Helical" evidence="2">
    <location>
        <begin position="28"/>
        <end position="55"/>
    </location>
</feature>
<keyword evidence="4" id="KW-1185">Reference proteome</keyword>
<feature type="region of interest" description="Disordered" evidence="1">
    <location>
        <begin position="1"/>
        <end position="20"/>
    </location>
</feature>
<keyword evidence="2" id="KW-0812">Transmembrane</keyword>
<feature type="compositionally biased region" description="Polar residues" evidence="1">
    <location>
        <begin position="1"/>
        <end position="10"/>
    </location>
</feature>
<dbReference type="PANTHER" id="PTHR35697:SF1">
    <property type="entry name" value="PROTEIN TRACHEARY ELEMENT DIFFERENTIATION-RELATED 7"/>
    <property type="match status" value="1"/>
</dbReference>
<evidence type="ECO:0000313" key="4">
    <source>
        <dbReference type="Proteomes" id="UP001163823"/>
    </source>
</evidence>
<gene>
    <name evidence="3" type="ORF">O6P43_019845</name>
</gene>
<dbReference type="EMBL" id="JARAOO010000008">
    <property type="protein sequence ID" value="KAJ7959239.1"/>
    <property type="molecule type" value="Genomic_DNA"/>
</dbReference>
<evidence type="ECO:0000256" key="1">
    <source>
        <dbReference type="SAM" id="MobiDB-lite"/>
    </source>
</evidence>